<dbReference type="InterPro" id="IPR027593">
    <property type="entry name" value="Aro_clust"/>
</dbReference>
<evidence type="ECO:0008006" key="3">
    <source>
        <dbReference type="Google" id="ProtNLM"/>
    </source>
</evidence>
<name>A0A9Q3L7K5_9BACT</name>
<organism evidence="1 2">
    <name type="scientific">Mycoplasmopsis anatis</name>
    <dbReference type="NCBI Taxonomy" id="171279"/>
    <lineage>
        <taxon>Bacteria</taxon>
        <taxon>Bacillati</taxon>
        <taxon>Mycoplasmatota</taxon>
        <taxon>Mycoplasmoidales</taxon>
        <taxon>Metamycoplasmataceae</taxon>
        <taxon>Mycoplasmopsis</taxon>
    </lineage>
</organism>
<accession>A0A9Q3L7K5</accession>
<proteinExistence type="predicted"/>
<evidence type="ECO:0000313" key="2">
    <source>
        <dbReference type="Proteomes" id="UP000746160"/>
    </source>
</evidence>
<comment type="caution">
    <text evidence="1">The sequence shown here is derived from an EMBL/GenBank/DDBJ whole genome shotgun (WGS) entry which is preliminary data.</text>
</comment>
<evidence type="ECO:0000313" key="1">
    <source>
        <dbReference type="EMBL" id="MBW0602693.1"/>
    </source>
</evidence>
<gene>
    <name evidence="1" type="ORF">MADP07_00418</name>
</gene>
<sequence length="325" mass="38582">MKKLLKNKFIFLSFISFFTLSISCTSNSENINKNLEQKTESKFISENKFAKELINSQFPDETQKKDFIYNQSKIIANKKQELKSALVWFSPLRVSLVNSQSDYKNLIETSKKILENNINKNWLWILDNIKSFEFVFNPYGSKFDDQGTDYFKNVLENVEQFNPSLKISINNNQIQDVLTINVNNDKEDLFQNKQIHFLIYDNNKAIKVVTYTQNNQNYLKLIPDLFYSPFSKSVDNFKNNLLNLEKVNIKSKELLINKDIEYNQNFYDNYNHLNSYKTFNDFNQFKTFSSIYADINEATMKTILTDQSIENEDKIFRYTWRNIND</sequence>
<protein>
    <recommendedName>
        <fullName evidence="3">Lipoprotein</fullName>
    </recommendedName>
</protein>
<dbReference type="AlphaFoldDB" id="A0A9Q3L7K5"/>
<dbReference type="EMBL" id="JABZFG010000005">
    <property type="protein sequence ID" value="MBW0602693.1"/>
    <property type="molecule type" value="Genomic_DNA"/>
</dbReference>
<reference evidence="1" key="1">
    <citation type="journal article" date="2021" name="Genes Genomics">
        <title>Comparative genomic analysis of Mycoplasma anatis strains.</title>
        <authorList>
            <person name="Zhou Q."/>
            <person name="Mai K."/>
            <person name="Yang D."/>
            <person name="Liu J."/>
            <person name="Yan Z."/>
            <person name="Luo C."/>
            <person name="Tan Y."/>
            <person name="Cao S."/>
            <person name="Zhou Q."/>
            <person name="Chen L."/>
            <person name="Chen F."/>
        </authorList>
    </citation>
    <scope>NUCLEOTIDE SEQUENCE</scope>
    <source>
        <strain evidence="1">DP07</strain>
    </source>
</reference>
<dbReference type="Proteomes" id="UP000746160">
    <property type="component" value="Unassembled WGS sequence"/>
</dbReference>
<dbReference type="NCBIfam" id="TIGR04313">
    <property type="entry name" value="aro_clust_Mycop"/>
    <property type="match status" value="1"/>
</dbReference>
<dbReference type="PROSITE" id="PS51257">
    <property type="entry name" value="PROKAR_LIPOPROTEIN"/>
    <property type="match status" value="1"/>
</dbReference>
<dbReference type="RefSeq" id="WP_218675401.1">
    <property type="nucleotide sequence ID" value="NZ_JABZFC010000005.1"/>
</dbReference>